<dbReference type="AlphaFoldDB" id="A0A2V3UW28"/>
<protein>
    <recommendedName>
        <fullName evidence="4">Invasion protein IalB</fullName>
    </recommendedName>
</protein>
<sequence length="163" mass="17601">MRRCLAALALITALVPAAQARDSLGVFDAWGAFRDPQVPRCYAIAQPDAVRGTRQYRPFASIGYWPKRGVRGQFHLRLSRAMAKGQSVTLTIGIRRFRLTGGGGDAWARDKTMDAAIIAAMRSAREMSASSEDGRGNAIRDLYLLKGAATAMDAAALGCARRS</sequence>
<evidence type="ECO:0000313" key="2">
    <source>
        <dbReference type="EMBL" id="PXW71321.1"/>
    </source>
</evidence>
<feature type="signal peptide" evidence="1">
    <location>
        <begin position="1"/>
        <end position="20"/>
    </location>
</feature>
<evidence type="ECO:0000313" key="3">
    <source>
        <dbReference type="Proteomes" id="UP000248014"/>
    </source>
</evidence>
<reference evidence="2 3" key="1">
    <citation type="submission" date="2018-05" db="EMBL/GenBank/DDBJ databases">
        <title>Genomic Encyclopedia of Type Strains, Phase IV (KMG-IV): sequencing the most valuable type-strain genomes for metagenomic binning, comparative biology and taxonomic classification.</title>
        <authorList>
            <person name="Goeker M."/>
        </authorList>
    </citation>
    <scope>NUCLEOTIDE SEQUENCE [LARGE SCALE GENOMIC DNA]</scope>
    <source>
        <strain evidence="2 3">DSM 3183</strain>
    </source>
</reference>
<proteinExistence type="predicted"/>
<dbReference type="OrthoDB" id="7426653at2"/>
<evidence type="ECO:0008006" key="4">
    <source>
        <dbReference type="Google" id="ProtNLM"/>
    </source>
</evidence>
<evidence type="ECO:0000256" key="1">
    <source>
        <dbReference type="SAM" id="SignalP"/>
    </source>
</evidence>
<dbReference type="EMBL" id="QJJM01000013">
    <property type="protein sequence ID" value="PXW71321.1"/>
    <property type="molecule type" value="Genomic_DNA"/>
</dbReference>
<feature type="chain" id="PRO_5016108307" description="Invasion protein IalB" evidence="1">
    <location>
        <begin position="21"/>
        <end position="163"/>
    </location>
</feature>
<comment type="caution">
    <text evidence="2">The sequence shown here is derived from an EMBL/GenBank/DDBJ whole genome shotgun (WGS) entry which is preliminary data.</text>
</comment>
<keyword evidence="3" id="KW-1185">Reference proteome</keyword>
<dbReference type="RefSeq" id="WP_110299870.1">
    <property type="nucleotide sequence ID" value="NZ_QJJM01000013.1"/>
</dbReference>
<organism evidence="2 3">
    <name type="scientific">Blastomonas natatoria</name>
    <dbReference type="NCBI Taxonomy" id="34015"/>
    <lineage>
        <taxon>Bacteria</taxon>
        <taxon>Pseudomonadati</taxon>
        <taxon>Pseudomonadota</taxon>
        <taxon>Alphaproteobacteria</taxon>
        <taxon>Sphingomonadales</taxon>
        <taxon>Sphingomonadaceae</taxon>
        <taxon>Blastomonas</taxon>
    </lineage>
</organism>
<keyword evidence="1" id="KW-0732">Signal</keyword>
<gene>
    <name evidence="2" type="ORF">C7451_11367</name>
</gene>
<accession>A0A2V3UW28</accession>
<name>A0A2V3UW28_9SPHN</name>
<dbReference type="Proteomes" id="UP000248014">
    <property type="component" value="Unassembled WGS sequence"/>
</dbReference>